<dbReference type="Pfam" id="PF17470">
    <property type="entry name" value="Gp45_2"/>
    <property type="match status" value="1"/>
</dbReference>
<dbReference type="EMBL" id="KJ000058">
    <property type="protein sequence ID" value="AHJ86901.1"/>
    <property type="molecule type" value="Genomic_DNA"/>
</dbReference>
<dbReference type="GeneID" id="23681064"/>
<reference evidence="1" key="1">
    <citation type="submission" date="2015-06" db="EMBL/GenBank/DDBJ databases">
        <title>Genomic characterization of STP4-a, a novel T4 virulent phage infecting Salmonella.</title>
        <authorList>
            <person name="Li M."/>
            <person name="Wang J."/>
            <person name="Lin H."/>
            <person name="Han F."/>
        </authorList>
    </citation>
    <scope>NUCLEOTIDE SEQUENCE [LARGE SCALE GENOMIC DNA]</scope>
</reference>
<dbReference type="KEGG" id="vg:23681064"/>
<sequence>MTDFKNGQQLLAVPEIKRYILTNNFSGEDHLVTEIQLRDAFKDEYVKIMSNRNTAWTVIEYFD</sequence>
<dbReference type="InterPro" id="IPR035342">
    <property type="entry name" value="Gp45.2"/>
</dbReference>
<organism evidence="1 2">
    <name type="scientific">Salmonella phage STP4-a</name>
    <dbReference type="NCBI Taxonomy" id="1445860"/>
    <lineage>
        <taxon>Viruses</taxon>
        <taxon>Duplodnaviria</taxon>
        <taxon>Heunggongvirae</taxon>
        <taxon>Uroviricota</taxon>
        <taxon>Caudoviricetes</taxon>
        <taxon>Pantevenvirales</taxon>
        <taxon>Straboviridae</taxon>
        <taxon>Tevenvirinae</taxon>
        <taxon>Gelderlandvirus</taxon>
        <taxon>Gelderlandvirus stp4a</taxon>
    </lineage>
</organism>
<gene>
    <name evidence="1" type="ORF">STP4a_046</name>
</gene>
<evidence type="ECO:0000313" key="2">
    <source>
        <dbReference type="Proteomes" id="UP000032000"/>
    </source>
</evidence>
<protein>
    <submittedName>
        <fullName evidence="1">Uncharacterized protein</fullName>
    </submittedName>
</protein>
<name>A0A0B4L9F5_9CAUD</name>
<keyword evidence="2" id="KW-1185">Reference proteome</keyword>
<proteinExistence type="predicted"/>
<evidence type="ECO:0000313" key="1">
    <source>
        <dbReference type="EMBL" id="AHJ86901.1"/>
    </source>
</evidence>
<dbReference type="RefSeq" id="YP_009126254.1">
    <property type="nucleotide sequence ID" value="NC_026607.2"/>
</dbReference>
<dbReference type="Proteomes" id="UP000032000">
    <property type="component" value="Segment"/>
</dbReference>
<accession>A0A0B4L9F5</accession>